<dbReference type="SUPFAM" id="SSF52540">
    <property type="entry name" value="P-loop containing nucleoside triphosphate hydrolases"/>
    <property type="match status" value="1"/>
</dbReference>
<dbReference type="OrthoDB" id="9781481at2"/>
<dbReference type="GO" id="GO:0016887">
    <property type="term" value="F:ATP hydrolysis activity"/>
    <property type="evidence" value="ECO:0007669"/>
    <property type="project" value="InterPro"/>
</dbReference>
<evidence type="ECO:0000313" key="3">
    <source>
        <dbReference type="Proteomes" id="UP000460416"/>
    </source>
</evidence>
<sequence>MSVYTVIEKAQELNRLKTDRDYLFESINLLTQEKLETLKETFQPNQGVQPVILLRYLIVNSLLEGKKVSEEDINSFKEAIENRDVSQYVDLPEEYTKELQNYKKSDLGMFHQWKDPFIILFAFFYDLEDKQHFKQEVTDLGRDLIEELNLENAKVHPVDFYGPNNYGQDFVWGAVIPEDAPTVQRAYQLFFKISADGINGGIHKGHKIAGDEIEDTEKKYSSWEDFQKDVFDLKSQWESLNNSLNFNFQKDEREFLNRIKKEPIDEAAVYIGQLIGMLESLPINDEEKLVFSVKNKQLSFQVGNRYCLNLKNGKFDFIVPTNIQIENLRKEEFSNPKNAVIYYGADTEMIVKHSADIFEAVGAEILREMPNAPKAVDNIAFRKLVFDEKYQKKMFGIKLKKTLPKTSKNLTESKMQLNLNQIFFGPPGTGKTYNSINRAIEICDPEFYETNKFDRKKLNKRFKELLITDWEEPKGQIAFCTFHQSYSYEDFVEGIKPQVNKDKNVYYEIEPGVFKRICDLANSSKSSTKVKKEGKVAWSTNDFEKRRAEFFKLSLGEAKNVEDRAIYEFCIKNDYIAIGFGGDKDFTDMSESEIREYCKDHDENASAGSQLSTFIHGLRKGSYVLISKGNQYVRALGRVVGDYEYHDEYQIRYNHFRKVEWIFKDENIPAEELYEVPLDHRVIYKIDEDRLKDDFFVYEGTEIYAEEPTIKPYILIIDEINRGNISSIFGELITLIEKDKRAGGNEELSLTLPYSKENFKVPDNVHLLGTMNTADRSIEALDTALRRRFSFEEFPPNYDLIRKESDSGKIGGVINTKNGKVSLDKILENINRRIEKLIDKDHKIGHSYFMKVNSEDKLKHSFKDEIIPLLEEYFYGDYGKIGLVIGSSFIKKENDGFQFCDFSDYSQDMVEDLKEKSVYKITPSSNWDFTKI</sequence>
<reference evidence="2 3" key="1">
    <citation type="submission" date="2019-07" db="EMBL/GenBank/DDBJ databases">
        <title>Gramella aestuarii sp. nov., isolated from a tidal flat, and emended description of Gramella echinicola.</title>
        <authorList>
            <person name="Liu L."/>
        </authorList>
    </citation>
    <scope>NUCLEOTIDE SEQUENCE [LARGE SCALE GENOMIC DNA]</scope>
    <source>
        <strain evidence="2 3">BS12</strain>
    </source>
</reference>
<dbReference type="PANTHER" id="PTHR37291:SF1">
    <property type="entry name" value="TYPE IV METHYL-DIRECTED RESTRICTION ENZYME ECOKMCRB SUBUNIT"/>
    <property type="match status" value="1"/>
</dbReference>
<dbReference type="Gene3D" id="3.40.50.300">
    <property type="entry name" value="P-loop containing nucleotide triphosphate hydrolases"/>
    <property type="match status" value="1"/>
</dbReference>
<keyword evidence="3" id="KW-1185">Reference proteome</keyword>
<dbReference type="InterPro" id="IPR052934">
    <property type="entry name" value="Methyl-DNA_Rec/Restrict_Enz"/>
</dbReference>
<dbReference type="GO" id="GO:0005524">
    <property type="term" value="F:ATP binding"/>
    <property type="evidence" value="ECO:0007669"/>
    <property type="project" value="InterPro"/>
</dbReference>
<feature type="domain" description="ATPase dynein-related AAA" evidence="1">
    <location>
        <begin position="688"/>
        <end position="789"/>
    </location>
</feature>
<dbReference type="Proteomes" id="UP000460416">
    <property type="component" value="Unassembled WGS sequence"/>
</dbReference>
<dbReference type="AlphaFoldDB" id="A0A7K1LMU2"/>
<proteinExistence type="predicted"/>
<dbReference type="EMBL" id="VJVW01000002">
    <property type="protein sequence ID" value="MUP42053.1"/>
    <property type="molecule type" value="Genomic_DNA"/>
</dbReference>
<accession>A0A7K1LMU2</accession>
<organism evidence="2 3">
    <name type="scientific">Christiangramia aestuarii</name>
    <dbReference type="NCBI Taxonomy" id="1028746"/>
    <lineage>
        <taxon>Bacteria</taxon>
        <taxon>Pseudomonadati</taxon>
        <taxon>Bacteroidota</taxon>
        <taxon>Flavobacteriia</taxon>
        <taxon>Flavobacteriales</taxon>
        <taxon>Flavobacteriaceae</taxon>
        <taxon>Christiangramia</taxon>
    </lineage>
</organism>
<dbReference type="Pfam" id="PF07728">
    <property type="entry name" value="AAA_5"/>
    <property type="match status" value="1"/>
</dbReference>
<protein>
    <recommendedName>
        <fullName evidence="1">ATPase dynein-related AAA domain-containing protein</fullName>
    </recommendedName>
</protein>
<dbReference type="InterPro" id="IPR027417">
    <property type="entry name" value="P-loop_NTPase"/>
</dbReference>
<name>A0A7K1LMU2_9FLAO</name>
<evidence type="ECO:0000313" key="2">
    <source>
        <dbReference type="EMBL" id="MUP42053.1"/>
    </source>
</evidence>
<dbReference type="RefSeq" id="WP_156274915.1">
    <property type="nucleotide sequence ID" value="NZ_BAABGI010000001.1"/>
</dbReference>
<dbReference type="InterPro" id="IPR011704">
    <property type="entry name" value="ATPase_dyneun-rel_AAA"/>
</dbReference>
<evidence type="ECO:0000259" key="1">
    <source>
        <dbReference type="Pfam" id="PF07728"/>
    </source>
</evidence>
<dbReference type="PANTHER" id="PTHR37291">
    <property type="entry name" value="5-METHYLCYTOSINE-SPECIFIC RESTRICTION ENZYME B"/>
    <property type="match status" value="1"/>
</dbReference>
<comment type="caution">
    <text evidence="2">The sequence shown here is derived from an EMBL/GenBank/DDBJ whole genome shotgun (WGS) entry which is preliminary data.</text>
</comment>
<gene>
    <name evidence="2" type="ORF">FLP08_05670</name>
</gene>